<feature type="region of interest" description="Disordered" evidence="1">
    <location>
        <begin position="1"/>
        <end position="56"/>
    </location>
</feature>
<evidence type="ECO:0000256" key="1">
    <source>
        <dbReference type="SAM" id="MobiDB-lite"/>
    </source>
</evidence>
<dbReference type="Proteomes" id="UP000621500">
    <property type="component" value="Unassembled WGS sequence"/>
</dbReference>
<sequence>MPAIDGNPARWPSERADRIDDHPVGRHEWNTIAHLEEYGGHPEARPRTATNTERNR</sequence>
<name>A0ABQ4EL68_9ACTN</name>
<proteinExistence type="predicted"/>
<dbReference type="EMBL" id="BONX01000010">
    <property type="protein sequence ID" value="GIG95497.1"/>
    <property type="molecule type" value="Genomic_DNA"/>
</dbReference>
<accession>A0ABQ4EL68</accession>
<keyword evidence="3" id="KW-1185">Reference proteome</keyword>
<protein>
    <submittedName>
        <fullName evidence="2">Uncharacterized protein</fullName>
    </submittedName>
</protein>
<evidence type="ECO:0000313" key="3">
    <source>
        <dbReference type="Proteomes" id="UP000621500"/>
    </source>
</evidence>
<evidence type="ECO:0000313" key="2">
    <source>
        <dbReference type="EMBL" id="GIG95497.1"/>
    </source>
</evidence>
<comment type="caution">
    <text evidence="2">The sequence shown here is derived from an EMBL/GenBank/DDBJ whole genome shotgun (WGS) entry which is preliminary data.</text>
</comment>
<feature type="compositionally biased region" description="Basic and acidic residues" evidence="1">
    <location>
        <begin position="12"/>
        <end position="46"/>
    </location>
</feature>
<organism evidence="2 3">
    <name type="scientific">Plantactinospora mayteni</name>
    <dbReference type="NCBI Taxonomy" id="566021"/>
    <lineage>
        <taxon>Bacteria</taxon>
        <taxon>Bacillati</taxon>
        <taxon>Actinomycetota</taxon>
        <taxon>Actinomycetes</taxon>
        <taxon>Micromonosporales</taxon>
        <taxon>Micromonosporaceae</taxon>
        <taxon>Plantactinospora</taxon>
    </lineage>
</organism>
<reference evidence="2 3" key="1">
    <citation type="submission" date="2021-01" db="EMBL/GenBank/DDBJ databases">
        <title>Whole genome shotgun sequence of Plantactinospora mayteni NBRC 109088.</title>
        <authorList>
            <person name="Komaki H."/>
            <person name="Tamura T."/>
        </authorList>
    </citation>
    <scope>NUCLEOTIDE SEQUENCE [LARGE SCALE GENOMIC DNA]</scope>
    <source>
        <strain evidence="2 3">NBRC 109088</strain>
    </source>
</reference>
<gene>
    <name evidence="2" type="ORF">Pma05_20700</name>
</gene>